<evidence type="ECO:0000256" key="13">
    <source>
        <dbReference type="ARBA" id="ARBA00023211"/>
    </source>
</evidence>
<dbReference type="GO" id="GO:0032299">
    <property type="term" value="C:ribonuclease H2 complex"/>
    <property type="evidence" value="ECO:0007669"/>
    <property type="project" value="TreeGrafter"/>
</dbReference>
<dbReference type="AlphaFoldDB" id="A0A4V6RSX8"/>
<proteinExistence type="inferred from homology"/>
<dbReference type="InterPro" id="IPR012337">
    <property type="entry name" value="RNaseH-like_sf"/>
</dbReference>
<dbReference type="InterPro" id="IPR024567">
    <property type="entry name" value="RNase_HII/HIII_dom"/>
</dbReference>
<dbReference type="GO" id="GO:0003723">
    <property type="term" value="F:RNA binding"/>
    <property type="evidence" value="ECO:0007669"/>
    <property type="project" value="UniProtKB-UniRule"/>
</dbReference>
<keyword evidence="12 14" id="KW-0378">Hydrolase</keyword>
<feature type="binding site" evidence="14 15">
    <location>
        <position position="170"/>
    </location>
    <ligand>
        <name>a divalent metal cation</name>
        <dbReference type="ChEBI" id="CHEBI:60240"/>
    </ligand>
</feature>
<organism evidence="18 19">
    <name type="scientific">Bacillus timonensis</name>
    <dbReference type="NCBI Taxonomy" id="1033734"/>
    <lineage>
        <taxon>Bacteria</taxon>
        <taxon>Bacillati</taxon>
        <taxon>Bacillota</taxon>
        <taxon>Bacilli</taxon>
        <taxon>Bacillales</taxon>
        <taxon>Bacillaceae</taxon>
        <taxon>Bacillus</taxon>
    </lineage>
</organism>
<dbReference type="InterPro" id="IPR001352">
    <property type="entry name" value="RNase_HII/HIII"/>
</dbReference>
<evidence type="ECO:0000259" key="17">
    <source>
        <dbReference type="PROSITE" id="PS51975"/>
    </source>
</evidence>
<evidence type="ECO:0000313" key="19">
    <source>
        <dbReference type="Proteomes" id="UP000306477"/>
    </source>
</evidence>
<comment type="cofactor">
    <cofactor evidence="14 15">
        <name>Mn(2+)</name>
        <dbReference type="ChEBI" id="CHEBI:29035"/>
    </cofactor>
    <cofactor evidence="14 15">
        <name>Mg(2+)</name>
        <dbReference type="ChEBI" id="CHEBI:18420"/>
    </cofactor>
    <text evidence="14 15">Manganese or magnesium. Binds 1 divalent metal ion per monomer in the absence of substrate. May bind a second metal ion after substrate binding.</text>
</comment>
<dbReference type="FunFam" id="3.30.420.10:FF:000006">
    <property type="entry name" value="Ribonuclease HII"/>
    <property type="match status" value="1"/>
</dbReference>
<comment type="subcellular location">
    <subcellularLocation>
        <location evidence="4 14">Cytoplasm</location>
    </subcellularLocation>
</comment>
<evidence type="ECO:0000256" key="8">
    <source>
        <dbReference type="ARBA" id="ARBA00022490"/>
    </source>
</evidence>
<feature type="binding site" evidence="14 15">
    <location>
        <position position="79"/>
    </location>
    <ligand>
        <name>a divalent metal cation</name>
        <dbReference type="ChEBI" id="CHEBI:60240"/>
    </ligand>
</feature>
<dbReference type="SUPFAM" id="SSF53098">
    <property type="entry name" value="Ribonuclease H-like"/>
    <property type="match status" value="1"/>
</dbReference>
<dbReference type="GO" id="GO:0030145">
    <property type="term" value="F:manganese ion binding"/>
    <property type="evidence" value="ECO:0007669"/>
    <property type="project" value="UniProtKB-UniRule"/>
</dbReference>
<evidence type="ECO:0000256" key="5">
    <source>
        <dbReference type="ARBA" id="ARBA00007383"/>
    </source>
</evidence>
<dbReference type="HAMAP" id="MF_00052_B">
    <property type="entry name" value="RNase_HII_B"/>
    <property type="match status" value="1"/>
</dbReference>
<evidence type="ECO:0000256" key="12">
    <source>
        <dbReference type="ARBA" id="ARBA00022801"/>
    </source>
</evidence>
<dbReference type="GO" id="GO:0005737">
    <property type="term" value="C:cytoplasm"/>
    <property type="evidence" value="ECO:0007669"/>
    <property type="project" value="UniProtKB-SubCell"/>
</dbReference>
<evidence type="ECO:0000256" key="3">
    <source>
        <dbReference type="ARBA" id="ARBA00004065"/>
    </source>
</evidence>
<evidence type="ECO:0000256" key="9">
    <source>
        <dbReference type="ARBA" id="ARBA00022722"/>
    </source>
</evidence>
<dbReference type="PANTHER" id="PTHR10954">
    <property type="entry name" value="RIBONUCLEASE H2 SUBUNIT A"/>
    <property type="match status" value="1"/>
</dbReference>
<dbReference type="EMBL" id="SLUB01000004">
    <property type="protein sequence ID" value="THE14453.1"/>
    <property type="molecule type" value="Genomic_DNA"/>
</dbReference>
<comment type="catalytic activity">
    <reaction evidence="1 14 15 16">
        <text>Endonucleolytic cleavage to 5'-phosphomonoester.</text>
        <dbReference type="EC" id="3.1.26.4"/>
    </reaction>
</comment>
<dbReference type="CDD" id="cd07182">
    <property type="entry name" value="RNase_HII_bacteria_HII_like"/>
    <property type="match status" value="1"/>
</dbReference>
<comment type="caution">
    <text evidence="18">The sequence shown here is derived from an EMBL/GenBank/DDBJ whole genome shotgun (WGS) entry which is preliminary data.</text>
</comment>
<evidence type="ECO:0000256" key="2">
    <source>
        <dbReference type="ARBA" id="ARBA00001946"/>
    </source>
</evidence>
<dbReference type="GO" id="GO:0004523">
    <property type="term" value="F:RNA-DNA hybrid ribonuclease activity"/>
    <property type="evidence" value="ECO:0007669"/>
    <property type="project" value="UniProtKB-UniRule"/>
</dbReference>
<evidence type="ECO:0000256" key="10">
    <source>
        <dbReference type="ARBA" id="ARBA00022723"/>
    </source>
</evidence>
<dbReference type="STRING" id="1033734.GCA_000285535_00709"/>
<dbReference type="NCBIfam" id="NF000595">
    <property type="entry name" value="PRK00015.1-3"/>
    <property type="match status" value="1"/>
</dbReference>
<evidence type="ECO:0000256" key="16">
    <source>
        <dbReference type="RuleBase" id="RU003515"/>
    </source>
</evidence>
<dbReference type="NCBIfam" id="NF000594">
    <property type="entry name" value="PRK00015.1-1"/>
    <property type="match status" value="1"/>
</dbReference>
<keyword evidence="11 14" id="KW-0255">Endonuclease</keyword>
<sequence>MSQLTIKDIEKKLATIYDEQDSFLKDCEQDSRKGVQVLLQRWKKKKADEKALEQQYKEMTQYEQALYKKSFTYIAGVDEVGRGPLAGPVVAAAVILPQDAYLPGLNDSKKLSEQKREELFQLITDCAISVGIGIIPADVIDDVNIYQATKQAMKKALLGLSVKPDYLLVDAMEIPIDIPQTSIIKGDAKSVSIAASSIIAKVTRDRLMVRLSHEFPQYGFEKHMGYGTAYHLEALKKYGVTSEHRRSFAPVRELIEVNK</sequence>
<evidence type="ECO:0000256" key="6">
    <source>
        <dbReference type="ARBA" id="ARBA00012180"/>
    </source>
</evidence>
<evidence type="ECO:0000256" key="14">
    <source>
        <dbReference type="HAMAP-Rule" id="MF_00052"/>
    </source>
</evidence>
<evidence type="ECO:0000256" key="7">
    <source>
        <dbReference type="ARBA" id="ARBA00019179"/>
    </source>
</evidence>
<keyword evidence="10 14" id="KW-0479">Metal-binding</keyword>
<accession>A0A4V6RSX8</accession>
<protein>
    <recommendedName>
        <fullName evidence="7 14">Ribonuclease HII</fullName>
        <shortName evidence="14">RNase HII</shortName>
        <ecNumber evidence="6 14">3.1.26.4</ecNumber>
    </recommendedName>
</protein>
<comment type="function">
    <text evidence="3 14 16">Endonuclease that specifically degrades the RNA of RNA-DNA hybrids.</text>
</comment>
<evidence type="ECO:0000256" key="11">
    <source>
        <dbReference type="ARBA" id="ARBA00022759"/>
    </source>
</evidence>
<gene>
    <name evidence="14" type="primary">rnhB</name>
    <name evidence="18" type="ORF">E1I69_04055</name>
</gene>
<evidence type="ECO:0000256" key="4">
    <source>
        <dbReference type="ARBA" id="ARBA00004496"/>
    </source>
</evidence>
<dbReference type="RefSeq" id="WP_136378324.1">
    <property type="nucleotide sequence ID" value="NZ_SLUB01000004.1"/>
</dbReference>
<evidence type="ECO:0000256" key="1">
    <source>
        <dbReference type="ARBA" id="ARBA00000077"/>
    </source>
</evidence>
<keyword evidence="13 14" id="KW-0464">Manganese</keyword>
<dbReference type="PROSITE" id="PS51975">
    <property type="entry name" value="RNASE_H_2"/>
    <property type="match status" value="1"/>
</dbReference>
<dbReference type="GO" id="GO:0043137">
    <property type="term" value="P:DNA replication, removal of RNA primer"/>
    <property type="evidence" value="ECO:0007669"/>
    <property type="project" value="TreeGrafter"/>
</dbReference>
<keyword evidence="9 14" id="KW-0540">Nuclease</keyword>
<dbReference type="OrthoDB" id="9803420at2"/>
<dbReference type="Gene3D" id="3.30.420.10">
    <property type="entry name" value="Ribonuclease H-like superfamily/Ribonuclease H"/>
    <property type="match status" value="1"/>
</dbReference>
<feature type="binding site" evidence="14 15">
    <location>
        <position position="78"/>
    </location>
    <ligand>
        <name>a divalent metal cation</name>
        <dbReference type="ChEBI" id="CHEBI:60240"/>
    </ligand>
</feature>
<dbReference type="PANTHER" id="PTHR10954:SF18">
    <property type="entry name" value="RIBONUCLEASE HII"/>
    <property type="match status" value="1"/>
</dbReference>
<dbReference type="Proteomes" id="UP000306477">
    <property type="component" value="Unassembled WGS sequence"/>
</dbReference>
<dbReference type="Pfam" id="PF01351">
    <property type="entry name" value="RNase_HII"/>
    <property type="match status" value="1"/>
</dbReference>
<keyword evidence="19" id="KW-1185">Reference proteome</keyword>
<dbReference type="InterPro" id="IPR036397">
    <property type="entry name" value="RNaseH_sf"/>
</dbReference>
<reference evidence="18 19" key="1">
    <citation type="journal article" date="2019" name="Indoor Air">
        <title>Impacts of indoor surface finishes on bacterial viability.</title>
        <authorList>
            <person name="Hu J."/>
            <person name="Maamar S.B."/>
            <person name="Glawe A.J."/>
            <person name="Gottel N."/>
            <person name="Gilbert J.A."/>
            <person name="Hartmann E.M."/>
        </authorList>
    </citation>
    <scope>NUCLEOTIDE SEQUENCE [LARGE SCALE GENOMIC DNA]</scope>
    <source>
        <strain evidence="18 19">AF060A6</strain>
    </source>
</reference>
<name>A0A4V6RSX8_9BACI</name>
<comment type="cofactor">
    <cofactor evidence="2">
        <name>Mg(2+)</name>
        <dbReference type="ChEBI" id="CHEBI:18420"/>
    </cofactor>
</comment>
<dbReference type="EC" id="3.1.26.4" evidence="6 14"/>
<dbReference type="InterPro" id="IPR022898">
    <property type="entry name" value="RNase_HII"/>
</dbReference>
<keyword evidence="8 14" id="KW-0963">Cytoplasm</keyword>
<feature type="domain" description="RNase H type-2" evidence="17">
    <location>
        <begin position="72"/>
        <end position="259"/>
    </location>
</feature>
<dbReference type="GO" id="GO:0006298">
    <property type="term" value="P:mismatch repair"/>
    <property type="evidence" value="ECO:0007669"/>
    <property type="project" value="TreeGrafter"/>
</dbReference>
<evidence type="ECO:0000256" key="15">
    <source>
        <dbReference type="PROSITE-ProRule" id="PRU01319"/>
    </source>
</evidence>
<comment type="similarity">
    <text evidence="5 14 16">Belongs to the RNase HII family.</text>
</comment>
<evidence type="ECO:0000313" key="18">
    <source>
        <dbReference type="EMBL" id="THE14453.1"/>
    </source>
</evidence>